<keyword evidence="2" id="KW-1185">Reference proteome</keyword>
<evidence type="ECO:0000313" key="1">
    <source>
        <dbReference type="EMBL" id="MFC0543902.1"/>
    </source>
</evidence>
<dbReference type="EMBL" id="JBHLUD010000007">
    <property type="protein sequence ID" value="MFC0543902.1"/>
    <property type="molecule type" value="Genomic_DNA"/>
</dbReference>
<evidence type="ECO:0000313" key="2">
    <source>
        <dbReference type="Proteomes" id="UP001589810"/>
    </source>
</evidence>
<name>A0ABV6MUQ3_9PSEU</name>
<dbReference type="RefSeq" id="WP_273935388.1">
    <property type="nucleotide sequence ID" value="NZ_CP097263.1"/>
</dbReference>
<organism evidence="1 2">
    <name type="scientific">Kutzneria chonburiensis</name>
    <dbReference type="NCBI Taxonomy" id="1483604"/>
    <lineage>
        <taxon>Bacteria</taxon>
        <taxon>Bacillati</taxon>
        <taxon>Actinomycetota</taxon>
        <taxon>Actinomycetes</taxon>
        <taxon>Pseudonocardiales</taxon>
        <taxon>Pseudonocardiaceae</taxon>
        <taxon>Kutzneria</taxon>
    </lineage>
</organism>
<protein>
    <submittedName>
        <fullName evidence="1">Uncharacterized protein</fullName>
    </submittedName>
</protein>
<gene>
    <name evidence="1" type="ORF">ACFFH7_20530</name>
</gene>
<reference evidence="1 2" key="1">
    <citation type="submission" date="2024-09" db="EMBL/GenBank/DDBJ databases">
        <authorList>
            <person name="Sun Q."/>
            <person name="Mori K."/>
        </authorList>
    </citation>
    <scope>NUCLEOTIDE SEQUENCE [LARGE SCALE GENOMIC DNA]</scope>
    <source>
        <strain evidence="1 2">TBRC 1432</strain>
    </source>
</reference>
<accession>A0ABV6MUQ3</accession>
<comment type="caution">
    <text evidence="1">The sequence shown here is derived from an EMBL/GenBank/DDBJ whole genome shotgun (WGS) entry which is preliminary data.</text>
</comment>
<proteinExistence type="predicted"/>
<dbReference type="Proteomes" id="UP001589810">
    <property type="component" value="Unassembled WGS sequence"/>
</dbReference>
<sequence length="139" mass="14901">MSDSHGYHIRMASEEVLAQREQLVQRILAELTMAGLPAQRSSDDAGWGVGAVVTADRLHDTDGGGVFVQWEPSVELNNAVVEAAEAGRPLDKDPASVHACAVSMFMQTALVGILCSVGLRAYDPRNHYDPCSVKVELPA</sequence>